<name>A0A371G582_MUCPR</name>
<evidence type="ECO:0000256" key="1">
    <source>
        <dbReference type="SAM" id="Coils"/>
    </source>
</evidence>
<accession>A0A371G582</accession>
<protein>
    <submittedName>
        <fullName evidence="2">Uncharacterized protein</fullName>
    </submittedName>
</protein>
<dbReference type="EMBL" id="QJKJ01006743">
    <property type="protein sequence ID" value="RDX85631.1"/>
    <property type="molecule type" value="Genomic_DNA"/>
</dbReference>
<keyword evidence="3" id="KW-1185">Reference proteome</keyword>
<dbReference type="Proteomes" id="UP000257109">
    <property type="component" value="Unassembled WGS sequence"/>
</dbReference>
<proteinExistence type="predicted"/>
<evidence type="ECO:0000313" key="3">
    <source>
        <dbReference type="Proteomes" id="UP000257109"/>
    </source>
</evidence>
<reference evidence="2" key="1">
    <citation type="submission" date="2018-05" db="EMBL/GenBank/DDBJ databases">
        <title>Draft genome of Mucuna pruriens seed.</title>
        <authorList>
            <person name="Nnadi N.E."/>
            <person name="Vos R."/>
            <person name="Hasami M.H."/>
            <person name="Devisetty U.K."/>
            <person name="Aguiy J.C."/>
        </authorList>
    </citation>
    <scope>NUCLEOTIDE SEQUENCE [LARGE SCALE GENOMIC DNA]</scope>
    <source>
        <strain evidence="2">JCA_2017</strain>
    </source>
</reference>
<sequence>MKPILKNTNKAQVIIMSRLGSSSFFSPRHAFTYFQDGPPSNPLVGSYQLQQCTIEEDTSTDDSLSTSIINDDIYYDIVGGVNGKGNFSLIEMPMIKQLEEMCKTIHKLNNELIAKEAKEKSLEEKVVQLMHNNEEQSVQM</sequence>
<evidence type="ECO:0000313" key="2">
    <source>
        <dbReference type="EMBL" id="RDX85631.1"/>
    </source>
</evidence>
<feature type="non-terminal residue" evidence="2">
    <location>
        <position position="1"/>
    </location>
</feature>
<comment type="caution">
    <text evidence="2">The sequence shown here is derived from an EMBL/GenBank/DDBJ whole genome shotgun (WGS) entry which is preliminary data.</text>
</comment>
<dbReference type="AlphaFoldDB" id="A0A371G582"/>
<feature type="coiled-coil region" evidence="1">
    <location>
        <begin position="95"/>
        <end position="125"/>
    </location>
</feature>
<organism evidence="2 3">
    <name type="scientific">Mucuna pruriens</name>
    <name type="common">Velvet bean</name>
    <name type="synonym">Dolichos pruriens</name>
    <dbReference type="NCBI Taxonomy" id="157652"/>
    <lineage>
        <taxon>Eukaryota</taxon>
        <taxon>Viridiplantae</taxon>
        <taxon>Streptophyta</taxon>
        <taxon>Embryophyta</taxon>
        <taxon>Tracheophyta</taxon>
        <taxon>Spermatophyta</taxon>
        <taxon>Magnoliopsida</taxon>
        <taxon>eudicotyledons</taxon>
        <taxon>Gunneridae</taxon>
        <taxon>Pentapetalae</taxon>
        <taxon>rosids</taxon>
        <taxon>fabids</taxon>
        <taxon>Fabales</taxon>
        <taxon>Fabaceae</taxon>
        <taxon>Papilionoideae</taxon>
        <taxon>50 kb inversion clade</taxon>
        <taxon>NPAAA clade</taxon>
        <taxon>indigoferoid/millettioid clade</taxon>
        <taxon>Phaseoleae</taxon>
        <taxon>Mucuna</taxon>
    </lineage>
</organism>
<gene>
    <name evidence="2" type="ORF">CR513_33149</name>
</gene>
<keyword evidence="1" id="KW-0175">Coiled coil</keyword>